<dbReference type="RefSeq" id="WP_133119900.1">
    <property type="nucleotide sequence ID" value="NZ_PGTB01000114.1"/>
</dbReference>
<dbReference type="Pfam" id="PF07896">
    <property type="entry name" value="DUF1674"/>
    <property type="match status" value="1"/>
</dbReference>
<reference evidence="3 4" key="1">
    <citation type="journal article" date="2018" name="Int. J. Syst. Evol. Microbiol.">
        <title>Pseudooceanicola lipolyticus sp. nov., a marine alphaproteobacterium, reclassification of Oceanicola flagellatus as Pseudooceanicola flagellatus comb. nov. and emended description of the genus Pseudooceanicola.</title>
        <authorList>
            <person name="Huang M.-M."/>
            <person name="Guo L.-L."/>
            <person name="Wu Y.-H."/>
            <person name="Lai Q.-L."/>
            <person name="Shao Z.-Z."/>
            <person name="Wang C.-S."/>
            <person name="Wu M."/>
            <person name="Xu X.-W."/>
        </authorList>
    </citation>
    <scope>NUCLEOTIDE SEQUENCE [LARGE SCALE GENOMIC DNA]</scope>
    <source>
        <strain evidence="3 4">157</strain>
    </source>
</reference>
<feature type="compositionally biased region" description="Basic and acidic residues" evidence="2">
    <location>
        <begin position="9"/>
        <end position="32"/>
    </location>
</feature>
<organism evidence="3 4">
    <name type="scientific">Pseudooceanicola lipolyticus</name>
    <dbReference type="NCBI Taxonomy" id="2029104"/>
    <lineage>
        <taxon>Bacteria</taxon>
        <taxon>Pseudomonadati</taxon>
        <taxon>Pseudomonadota</taxon>
        <taxon>Alphaproteobacteria</taxon>
        <taxon>Rhodobacterales</taxon>
        <taxon>Paracoccaceae</taxon>
        <taxon>Pseudooceanicola</taxon>
    </lineage>
</organism>
<comment type="caution">
    <text evidence="3">The sequence shown here is derived from an EMBL/GenBank/DDBJ whole genome shotgun (WGS) entry which is preliminary data.</text>
</comment>
<evidence type="ECO:0000313" key="3">
    <source>
        <dbReference type="EMBL" id="PJE35113.1"/>
    </source>
</evidence>
<dbReference type="EMBL" id="PGTB01000114">
    <property type="protein sequence ID" value="PJE35113.1"/>
    <property type="molecule type" value="Genomic_DNA"/>
</dbReference>
<protein>
    <submittedName>
        <fullName evidence="3">DUF1674 domain-containing protein</fullName>
    </submittedName>
</protein>
<dbReference type="AlphaFoldDB" id="A0A2M8IX47"/>
<feature type="region of interest" description="Disordered" evidence="2">
    <location>
        <begin position="1"/>
        <end position="32"/>
    </location>
</feature>
<evidence type="ECO:0000256" key="1">
    <source>
        <dbReference type="ARBA" id="ARBA00005701"/>
    </source>
</evidence>
<gene>
    <name evidence="3" type="ORF">CVM52_18885</name>
</gene>
<proteinExistence type="inferred from homology"/>
<keyword evidence="4" id="KW-1185">Reference proteome</keyword>
<evidence type="ECO:0000313" key="4">
    <source>
        <dbReference type="Proteomes" id="UP000231553"/>
    </source>
</evidence>
<name>A0A2M8IX47_9RHOB</name>
<dbReference type="InterPro" id="IPR012875">
    <property type="entry name" value="SDHF4"/>
</dbReference>
<comment type="similarity">
    <text evidence="1">Belongs to the SDHAF4 family.</text>
</comment>
<sequence>EAEARRRKAAAEARPLPKELGGRDGPEPVRYGDWEKKGLAIDF</sequence>
<dbReference type="Proteomes" id="UP000231553">
    <property type="component" value="Unassembled WGS sequence"/>
</dbReference>
<evidence type="ECO:0000256" key="2">
    <source>
        <dbReference type="SAM" id="MobiDB-lite"/>
    </source>
</evidence>
<accession>A0A2M8IX47</accession>
<feature type="non-terminal residue" evidence="3">
    <location>
        <position position="1"/>
    </location>
</feature>